<reference evidence="5" key="1">
    <citation type="submission" date="2021-01" db="EMBL/GenBank/DDBJ databases">
        <authorList>
            <person name="Corre E."/>
            <person name="Pelletier E."/>
            <person name="Niang G."/>
            <person name="Scheremetjew M."/>
            <person name="Finn R."/>
            <person name="Kale V."/>
            <person name="Holt S."/>
            <person name="Cochrane G."/>
            <person name="Meng A."/>
            <person name="Brown T."/>
            <person name="Cohen L."/>
        </authorList>
    </citation>
    <scope>NUCLEOTIDE SEQUENCE</scope>
    <source>
        <strain evidence="5">CCMP441</strain>
    </source>
</reference>
<dbReference type="Gene3D" id="3.30.420.40">
    <property type="match status" value="2"/>
</dbReference>
<keyword evidence="4" id="KW-0175">Coiled coil</keyword>
<dbReference type="FunFam" id="3.30.30.30:FF:000005">
    <property type="entry name" value="Heat shock protein ssb1"/>
    <property type="match status" value="1"/>
</dbReference>
<dbReference type="Gene3D" id="3.90.640.10">
    <property type="entry name" value="Actin, Chain A, domain 4"/>
    <property type="match status" value="1"/>
</dbReference>
<dbReference type="PROSITE" id="PS00329">
    <property type="entry name" value="HSP70_2"/>
    <property type="match status" value="1"/>
</dbReference>
<dbReference type="GO" id="GO:0005524">
    <property type="term" value="F:ATP binding"/>
    <property type="evidence" value="ECO:0007669"/>
    <property type="project" value="UniProtKB-KW"/>
</dbReference>
<dbReference type="InterPro" id="IPR029047">
    <property type="entry name" value="HSP70_peptide-bd_sf"/>
</dbReference>
<evidence type="ECO:0000256" key="3">
    <source>
        <dbReference type="RuleBase" id="RU003322"/>
    </source>
</evidence>
<keyword evidence="1 3" id="KW-0547">Nucleotide-binding</keyword>
<dbReference type="AlphaFoldDB" id="A0A7S0Y1A8"/>
<evidence type="ECO:0000256" key="4">
    <source>
        <dbReference type="SAM" id="Coils"/>
    </source>
</evidence>
<protein>
    <recommendedName>
        <fullName evidence="6">Heat shock protein 70</fullName>
    </recommendedName>
</protein>
<dbReference type="InterPro" id="IPR013126">
    <property type="entry name" value="Hsp_70_fam"/>
</dbReference>
<dbReference type="Gene3D" id="2.60.34.10">
    <property type="entry name" value="Substrate Binding Domain Of DNAk, Chain A, domain 1"/>
    <property type="match status" value="1"/>
</dbReference>
<accession>A0A7S0Y1A8</accession>
<dbReference type="PROSITE" id="PS01036">
    <property type="entry name" value="HSP70_3"/>
    <property type="match status" value="1"/>
</dbReference>
<evidence type="ECO:0000256" key="2">
    <source>
        <dbReference type="ARBA" id="ARBA00022840"/>
    </source>
</evidence>
<feature type="coiled-coil region" evidence="4">
    <location>
        <begin position="267"/>
        <end position="294"/>
    </location>
</feature>
<comment type="similarity">
    <text evidence="3">Belongs to the heat shock protein 70 family.</text>
</comment>
<organism evidence="5">
    <name type="scientific">Hemiselmis andersenii</name>
    <name type="common">Cryptophyte alga</name>
    <dbReference type="NCBI Taxonomy" id="464988"/>
    <lineage>
        <taxon>Eukaryota</taxon>
        <taxon>Cryptophyceae</taxon>
        <taxon>Cryptomonadales</taxon>
        <taxon>Hemiselmidaceae</taxon>
        <taxon>Hemiselmis</taxon>
    </lineage>
</organism>
<dbReference type="FunFam" id="3.90.640.10:FF:000003">
    <property type="entry name" value="Molecular chaperone DnaK"/>
    <property type="match status" value="1"/>
</dbReference>
<dbReference type="SUPFAM" id="SSF100920">
    <property type="entry name" value="Heat shock protein 70kD (HSP70), peptide-binding domain"/>
    <property type="match status" value="1"/>
</dbReference>
<dbReference type="InterPro" id="IPR043129">
    <property type="entry name" value="ATPase_NBD"/>
</dbReference>
<dbReference type="GO" id="GO:0140662">
    <property type="term" value="F:ATP-dependent protein folding chaperone"/>
    <property type="evidence" value="ECO:0007669"/>
    <property type="project" value="InterPro"/>
</dbReference>
<dbReference type="PANTHER" id="PTHR19375">
    <property type="entry name" value="HEAT SHOCK PROTEIN 70KDA"/>
    <property type="match status" value="1"/>
</dbReference>
<evidence type="ECO:0000256" key="1">
    <source>
        <dbReference type="ARBA" id="ARBA00022741"/>
    </source>
</evidence>
<evidence type="ECO:0000313" key="5">
    <source>
        <dbReference type="EMBL" id="CAD8746358.1"/>
    </source>
</evidence>
<dbReference type="Pfam" id="PF00012">
    <property type="entry name" value="HSP70"/>
    <property type="match status" value="1"/>
</dbReference>
<dbReference type="EMBL" id="HBFK01020798">
    <property type="protein sequence ID" value="CAD8746358.1"/>
    <property type="molecule type" value="Transcribed_RNA"/>
</dbReference>
<gene>
    <name evidence="5" type="ORF">HAND1043_LOCUS12855</name>
</gene>
<name>A0A7S0Y1A8_HEMAN</name>
<proteinExistence type="inferred from homology"/>
<sequence>MAHYCDTVGIDLGTTRSCVAVWDGTQVHVIANESGDNTTPSWVCYPDKKQRRVGKAAERAGTKYASSVVYHSKRLIGCKYGEKVVQDAANLRWPFKVVDHEGGAAMEIRVAGEAVVVSPEEAGASVLSYLKRVAEEFIGRPVKKAVITVPAYFNDSQRQATRDAGRIAGLEVKRIINEPTAAALAFGVTQSKDSSGGKKNLLVFDFGGGTLDVTIMEIEGGSMNFKVRATDGDTRLGGEDIDARLVEHFLGVFKTQTGVDLAGAKESDKKKKALNKLRQACAQLKVDLSRMTESDVCLDELFGDETLEAKMTREEFEGLIGDLLQRIKIPVLRALEKVHGSMKPGDIDQVLLVGGSSRIPKVQSILGSMFPERELARRINPDEAIAIGAAMDASHAYRMVDVVPRALGVATANHEDPNKQFATIIIPACSPIPEGGLSVTSSFGTSRDEQTGADIEICEGEERFFDDNTHLGEFELLGLPKRPRGEITIYVSMGIDQGDTPHPWPARGGWTLVRLFMRPFLHLFMRPYSTIPILSNSPSRLPLPRAFKRCLRQVVCVLRLQAGRSVRVVFWGV</sequence>
<keyword evidence="2 3" id="KW-0067">ATP-binding</keyword>
<dbReference type="PRINTS" id="PR00301">
    <property type="entry name" value="HEATSHOCK70"/>
</dbReference>
<dbReference type="InterPro" id="IPR018181">
    <property type="entry name" value="Heat_shock_70_CS"/>
</dbReference>
<evidence type="ECO:0008006" key="6">
    <source>
        <dbReference type="Google" id="ProtNLM"/>
    </source>
</evidence>
<dbReference type="SUPFAM" id="SSF53067">
    <property type="entry name" value="Actin-like ATPase domain"/>
    <property type="match status" value="2"/>
</dbReference>
<dbReference type="FunFam" id="3.30.420.40:FF:000004">
    <property type="entry name" value="Molecular chaperone DnaK"/>
    <property type="match status" value="1"/>
</dbReference>
<dbReference type="PROSITE" id="PS00297">
    <property type="entry name" value="HSP70_1"/>
    <property type="match status" value="1"/>
</dbReference>
<dbReference type="CDD" id="cd24028">
    <property type="entry name" value="ASKHA_NBD_HSP70_HSPA1-like"/>
    <property type="match status" value="1"/>
</dbReference>